<sequence>MIEVFQLNYLDELIVLVRTIYDTSSYSVICMTINVINKNHLKINQVVYLLSSCCSGGQGIVPYEQKTQQSPSRDFSRV</sequence>
<protein>
    <submittedName>
        <fullName evidence="1">Uncharacterized protein</fullName>
    </submittedName>
</protein>
<dbReference type="EMBL" id="JAFLVX010000015">
    <property type="protein sequence ID" value="MBO0476452.1"/>
    <property type="molecule type" value="Genomic_DNA"/>
</dbReference>
<name>A0ABS3HRS2_9ENTE</name>
<evidence type="ECO:0000313" key="2">
    <source>
        <dbReference type="Proteomes" id="UP000664857"/>
    </source>
</evidence>
<evidence type="ECO:0000313" key="1">
    <source>
        <dbReference type="EMBL" id="MBO0476452.1"/>
    </source>
</evidence>
<dbReference type="Proteomes" id="UP000664857">
    <property type="component" value="Unassembled WGS sequence"/>
</dbReference>
<reference evidence="1 2" key="1">
    <citation type="submission" date="2021-03" db="EMBL/GenBank/DDBJ databases">
        <title>Enterococcal diversity collection.</title>
        <authorList>
            <person name="Gilmore M.S."/>
            <person name="Schwartzman J."/>
            <person name="Van Tyne D."/>
            <person name="Martin M."/>
            <person name="Earl A.M."/>
            <person name="Manson A.L."/>
            <person name="Straub T."/>
            <person name="Salamzade R."/>
            <person name="Saavedra J."/>
            <person name="Lebreton F."/>
            <person name="Prichula J."/>
            <person name="Schaufler K."/>
            <person name="Gaca A."/>
            <person name="Sgardioli B."/>
            <person name="Wagenaar J."/>
            <person name="Strong T."/>
        </authorList>
    </citation>
    <scope>NUCLEOTIDE SEQUENCE [LARGE SCALE GENOMIC DNA]</scope>
    <source>
        <strain evidence="1 2">DIV0080</strain>
    </source>
</reference>
<organism evidence="1 2">
    <name type="scientific">Candidatus Vagococcus giribetii</name>
    <dbReference type="NCBI Taxonomy" id="2230876"/>
    <lineage>
        <taxon>Bacteria</taxon>
        <taxon>Bacillati</taxon>
        <taxon>Bacillota</taxon>
        <taxon>Bacilli</taxon>
        <taxon>Lactobacillales</taxon>
        <taxon>Enterococcaceae</taxon>
        <taxon>Vagococcus</taxon>
    </lineage>
</organism>
<comment type="caution">
    <text evidence="1">The sequence shown here is derived from an EMBL/GenBank/DDBJ whole genome shotgun (WGS) entry which is preliminary data.</text>
</comment>
<dbReference type="RefSeq" id="WP_206965465.1">
    <property type="nucleotide sequence ID" value="NZ_JAFLVX010000015.1"/>
</dbReference>
<proteinExistence type="predicted"/>
<gene>
    <name evidence="1" type="ORF">DOK76_05175</name>
</gene>
<accession>A0ABS3HRS2</accession>
<keyword evidence="2" id="KW-1185">Reference proteome</keyword>